<dbReference type="PANTHER" id="PTHR33969:SF2">
    <property type="entry name" value="SEGREGATION AND CONDENSATION PROTEIN A"/>
    <property type="match status" value="1"/>
</dbReference>
<keyword evidence="2" id="KW-1133">Transmembrane helix</keyword>
<comment type="caution">
    <text evidence="3">The sequence shown here is derived from an EMBL/GenBank/DDBJ whole genome shotgun (WGS) entry which is preliminary data.</text>
</comment>
<protein>
    <recommendedName>
        <fullName evidence="1">Segregation and condensation protein A</fullName>
    </recommendedName>
</protein>
<dbReference type="AlphaFoldDB" id="A0A1W9S205"/>
<keyword evidence="2" id="KW-0812">Transmembrane</keyword>
<evidence type="ECO:0000313" key="3">
    <source>
        <dbReference type="EMBL" id="OQX90766.1"/>
    </source>
</evidence>
<dbReference type="InterPro" id="IPR023093">
    <property type="entry name" value="ScpA-like_C"/>
</dbReference>
<dbReference type="Gene3D" id="1.10.10.580">
    <property type="entry name" value="Structural maintenance of chromosome 1. Chain E"/>
    <property type="match status" value="1"/>
</dbReference>
<accession>A0A1W9S205</accession>
<dbReference type="EMBL" id="NATQ01000029">
    <property type="protein sequence ID" value="OQX90766.1"/>
    <property type="molecule type" value="Genomic_DNA"/>
</dbReference>
<evidence type="ECO:0000313" key="4">
    <source>
        <dbReference type="Proteomes" id="UP000192611"/>
    </source>
</evidence>
<organism evidence="3 4">
    <name type="scientific">Candidatus Coatesbacteria bacterium 4484_99</name>
    <dbReference type="NCBI Taxonomy" id="1970774"/>
    <lineage>
        <taxon>Bacteria</taxon>
        <taxon>Candidatus Coatesiibacteriota</taxon>
    </lineage>
</organism>
<feature type="transmembrane region" description="Helical" evidence="2">
    <location>
        <begin position="98"/>
        <end position="114"/>
    </location>
</feature>
<keyword evidence="2" id="KW-0472">Membrane</keyword>
<sequence length="138" mass="16437">MAIRLSDILEEEANYISRQESNKRSDVPVDTEEVELYSLVKAFRELMKRAQAPEPSMDVFIDESRILEETELILKLITSETPMSLERLMRYYIHRDEFTVWKVIIIFISLLYLMRDKKIIVFQDSPYGRIMVRVRDGE</sequence>
<dbReference type="Proteomes" id="UP000192611">
    <property type="component" value="Unassembled WGS sequence"/>
</dbReference>
<proteinExistence type="predicted"/>
<dbReference type="PANTHER" id="PTHR33969">
    <property type="entry name" value="SEGREGATION AND CONDENSATION PROTEIN A"/>
    <property type="match status" value="1"/>
</dbReference>
<reference evidence="4" key="1">
    <citation type="submission" date="2017-03" db="EMBL/GenBank/DDBJ databases">
        <title>Novel pathways for hydrocarbon cycling and metabolic interdependencies in hydrothermal sediment communities.</title>
        <authorList>
            <person name="Dombrowski N."/>
            <person name="Seitz K."/>
            <person name="Teske A."/>
            <person name="Baker B."/>
        </authorList>
    </citation>
    <scope>NUCLEOTIDE SEQUENCE [LARGE SCALE GENOMIC DNA]</scope>
</reference>
<name>A0A1W9S205_9BACT</name>
<evidence type="ECO:0000256" key="1">
    <source>
        <dbReference type="ARBA" id="ARBA00044777"/>
    </source>
</evidence>
<gene>
    <name evidence="3" type="ORF">B6D57_02070</name>
</gene>
<evidence type="ECO:0000256" key="2">
    <source>
        <dbReference type="SAM" id="Phobius"/>
    </source>
</evidence>
<dbReference type="InterPro" id="IPR003768">
    <property type="entry name" value="ScpA"/>
</dbReference>